<accession>A0A2N0ZN23</accession>
<protein>
    <submittedName>
        <fullName evidence="1">Uncharacterized protein</fullName>
    </submittedName>
</protein>
<evidence type="ECO:0000313" key="2">
    <source>
        <dbReference type="Proteomes" id="UP000233343"/>
    </source>
</evidence>
<sequence>MGIVCNMTSTLKAESFTSQFKTLLNQCKTRTDFFNLLQYVVCFYAEPQNEKEHMVFSVLSVIYQDCPEAFVDYVKDMDALEWQFITDAKIMFENNYFEQSKMDEWRDKVLKDNSPGSVKNTLKTGTVIDFKRIKEV</sequence>
<evidence type="ECO:0000313" key="1">
    <source>
        <dbReference type="EMBL" id="PKG30905.1"/>
    </source>
</evidence>
<name>A0A2N0ZN23_9BACI</name>
<dbReference type="AlphaFoldDB" id="A0A2N0ZN23"/>
<reference evidence="1 2" key="1">
    <citation type="journal article" date="2010" name="Int. J. Syst. Evol. Microbiol.">
        <title>Bacillus horneckiae sp. nov., isolated from a spacecraft-assembly clean room.</title>
        <authorList>
            <person name="Vaishampayan P."/>
            <person name="Probst A."/>
            <person name="Krishnamurthi S."/>
            <person name="Ghosh S."/>
            <person name="Osman S."/>
            <person name="McDowall A."/>
            <person name="Ruckmani A."/>
            <person name="Mayilraj S."/>
            <person name="Venkateswaran K."/>
        </authorList>
    </citation>
    <scope>NUCLEOTIDE SEQUENCE [LARGE SCALE GENOMIC DNA]</scope>
    <source>
        <strain evidence="2">1PO1SC</strain>
    </source>
</reference>
<gene>
    <name evidence="1" type="ORF">CWS20_01010</name>
</gene>
<dbReference type="EMBL" id="PISD01000003">
    <property type="protein sequence ID" value="PKG30905.1"/>
    <property type="molecule type" value="Genomic_DNA"/>
</dbReference>
<comment type="caution">
    <text evidence="1">The sequence shown here is derived from an EMBL/GenBank/DDBJ whole genome shotgun (WGS) entry which is preliminary data.</text>
</comment>
<dbReference type="Proteomes" id="UP000233343">
    <property type="component" value="Unassembled WGS sequence"/>
</dbReference>
<keyword evidence="2" id="KW-1185">Reference proteome</keyword>
<proteinExistence type="predicted"/>
<organism evidence="1 2">
    <name type="scientific">Cytobacillus horneckiae</name>
    <dbReference type="NCBI Taxonomy" id="549687"/>
    <lineage>
        <taxon>Bacteria</taxon>
        <taxon>Bacillati</taxon>
        <taxon>Bacillota</taxon>
        <taxon>Bacilli</taxon>
        <taxon>Bacillales</taxon>
        <taxon>Bacillaceae</taxon>
        <taxon>Cytobacillus</taxon>
    </lineage>
</organism>